<feature type="domain" description="Myosin motor" evidence="7">
    <location>
        <begin position="1"/>
        <end position="473"/>
    </location>
</feature>
<keyword evidence="4" id="KW-0505">Motor protein</keyword>
<keyword evidence="3 6" id="KW-0518">Myosin</keyword>
<keyword evidence="9" id="KW-1185">Reference proteome</keyword>
<organism evidence="8 9">
    <name type="scientific">Operophtera brumata</name>
    <name type="common">Winter moth</name>
    <name type="synonym">Phalaena brumata</name>
    <dbReference type="NCBI Taxonomy" id="104452"/>
    <lineage>
        <taxon>Eukaryota</taxon>
        <taxon>Metazoa</taxon>
        <taxon>Ecdysozoa</taxon>
        <taxon>Arthropoda</taxon>
        <taxon>Hexapoda</taxon>
        <taxon>Insecta</taxon>
        <taxon>Pterygota</taxon>
        <taxon>Neoptera</taxon>
        <taxon>Endopterygota</taxon>
        <taxon>Lepidoptera</taxon>
        <taxon>Glossata</taxon>
        <taxon>Ditrysia</taxon>
        <taxon>Geometroidea</taxon>
        <taxon>Geometridae</taxon>
        <taxon>Larentiinae</taxon>
        <taxon>Operophtera</taxon>
    </lineage>
</organism>
<feature type="non-terminal residue" evidence="8">
    <location>
        <position position="1"/>
    </location>
</feature>
<evidence type="ECO:0000313" key="9">
    <source>
        <dbReference type="Proteomes" id="UP000037510"/>
    </source>
</evidence>
<dbReference type="GO" id="GO:0005737">
    <property type="term" value="C:cytoplasm"/>
    <property type="evidence" value="ECO:0007669"/>
    <property type="project" value="UniProtKB-ARBA"/>
</dbReference>
<dbReference type="Gene3D" id="1.20.5.190">
    <property type="match status" value="2"/>
</dbReference>
<dbReference type="GO" id="GO:0051015">
    <property type="term" value="F:actin filament binding"/>
    <property type="evidence" value="ECO:0007669"/>
    <property type="project" value="TreeGrafter"/>
</dbReference>
<dbReference type="InterPro" id="IPR001609">
    <property type="entry name" value="Myosin_head_motor_dom-like"/>
</dbReference>
<dbReference type="Proteomes" id="UP000037510">
    <property type="component" value="Unassembled WGS sequence"/>
</dbReference>
<dbReference type="GO" id="GO:0005524">
    <property type="term" value="F:ATP binding"/>
    <property type="evidence" value="ECO:0007669"/>
    <property type="project" value="UniProtKB-KW"/>
</dbReference>
<keyword evidence="5 6" id="KW-0009">Actin-binding</keyword>
<keyword evidence="2" id="KW-0067">ATP-binding</keyword>
<gene>
    <name evidence="8" type="ORF">OBRU01_21136</name>
</gene>
<dbReference type="PANTHER" id="PTHR13140">
    <property type="entry name" value="MYOSIN"/>
    <property type="match status" value="1"/>
</dbReference>
<dbReference type="SMART" id="SM00015">
    <property type="entry name" value="IQ"/>
    <property type="match status" value="5"/>
</dbReference>
<evidence type="ECO:0000256" key="4">
    <source>
        <dbReference type="ARBA" id="ARBA00023175"/>
    </source>
</evidence>
<keyword evidence="1" id="KW-0547">Nucleotide-binding</keyword>
<comment type="similarity">
    <text evidence="6">Belongs to the TRAFAC class myosin-kinesin ATPase superfamily. Myosin family.</text>
</comment>
<dbReference type="GO" id="GO:0007015">
    <property type="term" value="P:actin filament organization"/>
    <property type="evidence" value="ECO:0007669"/>
    <property type="project" value="TreeGrafter"/>
</dbReference>
<evidence type="ECO:0000256" key="3">
    <source>
        <dbReference type="ARBA" id="ARBA00023123"/>
    </source>
</evidence>
<dbReference type="GO" id="GO:0000146">
    <property type="term" value="F:microfilament motor activity"/>
    <property type="evidence" value="ECO:0007669"/>
    <property type="project" value="TreeGrafter"/>
</dbReference>
<reference evidence="8 9" key="1">
    <citation type="journal article" date="2015" name="Genome Biol. Evol.">
        <title>The genome of winter moth (Operophtera brumata) provides a genomic perspective on sexual dimorphism and phenology.</title>
        <authorList>
            <person name="Derks M.F."/>
            <person name="Smit S."/>
            <person name="Salis L."/>
            <person name="Schijlen E."/>
            <person name="Bossers A."/>
            <person name="Mateman C."/>
            <person name="Pijl A.S."/>
            <person name="de Ridder D."/>
            <person name="Groenen M.A."/>
            <person name="Visser M.E."/>
            <person name="Megens H.J."/>
        </authorList>
    </citation>
    <scope>NUCLEOTIDE SEQUENCE [LARGE SCALE GENOMIC DNA]</scope>
    <source>
        <strain evidence="8">WM2013NL</strain>
        <tissue evidence="8">Head and thorax</tissue>
    </source>
</reference>
<dbReference type="AlphaFoldDB" id="A0A0L7KTB8"/>
<dbReference type="PANTHER" id="PTHR13140:SF706">
    <property type="entry name" value="DILUTE CLASS UNCONVENTIONAL MYOSIN, ISOFORM C"/>
    <property type="match status" value="1"/>
</dbReference>
<dbReference type="InterPro" id="IPR000048">
    <property type="entry name" value="IQ_motif_EF-hand-BS"/>
</dbReference>
<evidence type="ECO:0000259" key="7">
    <source>
        <dbReference type="PROSITE" id="PS51456"/>
    </source>
</evidence>
<dbReference type="InterPro" id="IPR027417">
    <property type="entry name" value="P-loop_NTPase"/>
</dbReference>
<dbReference type="STRING" id="104452.A0A0L7KTB8"/>
<dbReference type="Gene3D" id="3.30.70.1590">
    <property type="match status" value="1"/>
</dbReference>
<accession>A0A0L7KTB8</accession>
<dbReference type="Gene3D" id="3.40.850.10">
    <property type="entry name" value="Kinesin motor domain"/>
    <property type="match status" value="2"/>
</dbReference>
<dbReference type="SUPFAM" id="SSF52540">
    <property type="entry name" value="P-loop containing nucleoside triphosphate hydrolases"/>
    <property type="match status" value="3"/>
</dbReference>
<proteinExistence type="inferred from homology"/>
<dbReference type="InterPro" id="IPR036961">
    <property type="entry name" value="Kinesin_motor_dom_sf"/>
</dbReference>
<dbReference type="EMBL" id="JTDY01005880">
    <property type="protein sequence ID" value="KOB66517.1"/>
    <property type="molecule type" value="Genomic_DNA"/>
</dbReference>
<dbReference type="SMART" id="SM00242">
    <property type="entry name" value="MYSc"/>
    <property type="match status" value="1"/>
</dbReference>
<dbReference type="GO" id="GO:0016459">
    <property type="term" value="C:myosin complex"/>
    <property type="evidence" value="ECO:0007669"/>
    <property type="project" value="UniProtKB-KW"/>
</dbReference>
<evidence type="ECO:0000256" key="1">
    <source>
        <dbReference type="ARBA" id="ARBA00022741"/>
    </source>
</evidence>
<dbReference type="Gene3D" id="1.20.58.530">
    <property type="match status" value="1"/>
</dbReference>
<protein>
    <submittedName>
        <fullName evidence="8">Myosin-Va</fullName>
    </submittedName>
</protein>
<name>A0A0L7KTB8_OPEBR</name>
<comment type="caution">
    <text evidence="6">Lacks conserved residue(s) required for the propagation of feature annotation.</text>
</comment>
<evidence type="ECO:0000256" key="6">
    <source>
        <dbReference type="PROSITE-ProRule" id="PRU00782"/>
    </source>
</evidence>
<dbReference type="Pfam" id="PF00612">
    <property type="entry name" value="IQ"/>
    <property type="match status" value="3"/>
</dbReference>
<dbReference type="PROSITE" id="PS51456">
    <property type="entry name" value="MYOSIN_MOTOR"/>
    <property type="match status" value="1"/>
</dbReference>
<comment type="caution">
    <text evidence="8">The sequence shown here is derived from an EMBL/GenBank/DDBJ whole genome shotgun (WGS) entry which is preliminary data.</text>
</comment>
<dbReference type="PROSITE" id="PS50096">
    <property type="entry name" value="IQ"/>
    <property type="match status" value="5"/>
</dbReference>
<sequence>AMTPSWRTEGRRWETWILTSSRSPRRPSPRWRERSGTRVLSYAMRYFAAVSGSATETQVERKAIGNAKTTRNDNSSRFGKFIEIHFDEQYRICGASMRTYLLEKSRVVYQSGGERNYHMFYQLCAAAPHMPELKLGVTESEQQNMFKILAAILHLAARSIVRGTPPLADAPPHPVRARGHRVAGGDLARDLREGCAGEAAFCINYANEKLQQQFNCHVFKLEQEEYIKPCIELIEDRLGILALLDEECRVPQGSDAGFAQKLHSTCTKYHHFVKPRFGTSAFIIKHFADDVEYQSGGFLEKNRDTVSEEQVECIKSATNCRLVQQIFASDKQSEQSNTLPPPSKRRSTPASLSALMATLSATTPHYVRCIKPNDEKKAFMFDPDRAVNQLRVGAQFRASLSALMATLSATTPHYVRCIKPNDEKKAFLFDPDRAKILARHIRDTDKYQFGATKIFFRAGQIRADLQRLYCVRVQSCVRRFVARRKYLRLRRAIHALQARARGFLARRKAHEIRRNRAAIKLQRNVRGWLCRVKYQRLRKLAIGLQAHCRGFLARRLYSDRMRVRARLRKLAIGLQAHCRGFLARRLYSDRMRVRAVSTYYKCQVPAAQEVGDRAPSTLSGLLGQTAL</sequence>
<evidence type="ECO:0000313" key="8">
    <source>
        <dbReference type="EMBL" id="KOB66517.1"/>
    </source>
</evidence>
<feature type="region of interest" description="Actin-binding" evidence="6">
    <location>
        <begin position="352"/>
        <end position="374"/>
    </location>
</feature>
<dbReference type="GO" id="GO:0016020">
    <property type="term" value="C:membrane"/>
    <property type="evidence" value="ECO:0007669"/>
    <property type="project" value="TreeGrafter"/>
</dbReference>
<evidence type="ECO:0000256" key="5">
    <source>
        <dbReference type="ARBA" id="ARBA00023203"/>
    </source>
</evidence>
<evidence type="ECO:0000256" key="2">
    <source>
        <dbReference type="ARBA" id="ARBA00022840"/>
    </source>
</evidence>
<dbReference type="Pfam" id="PF00063">
    <property type="entry name" value="Myosin_head"/>
    <property type="match status" value="2"/>
</dbReference>